<reference evidence="1" key="1">
    <citation type="journal article" date="2021" name="Proc. Natl. Acad. Sci. U.S.A.">
        <title>A Catalog of Tens of Thousands of Viruses from Human Metagenomes Reveals Hidden Associations with Chronic Diseases.</title>
        <authorList>
            <person name="Tisza M.J."/>
            <person name="Buck C.B."/>
        </authorList>
    </citation>
    <scope>NUCLEOTIDE SEQUENCE</scope>
    <source>
        <strain evidence="1">Cteo515</strain>
    </source>
</reference>
<evidence type="ECO:0000313" key="1">
    <source>
        <dbReference type="EMBL" id="DAD67291.1"/>
    </source>
</evidence>
<organism evidence="1">
    <name type="scientific">Myoviridae sp. cteo515</name>
    <dbReference type="NCBI Taxonomy" id="2823550"/>
    <lineage>
        <taxon>Viruses</taxon>
        <taxon>Duplodnaviria</taxon>
        <taxon>Heunggongvirae</taxon>
        <taxon>Uroviricota</taxon>
        <taxon>Caudoviricetes</taxon>
    </lineage>
</organism>
<name>A0A8S5LBQ7_9CAUD</name>
<protein>
    <submittedName>
        <fullName evidence="1">Four helix bundle protein</fullName>
    </submittedName>
</protein>
<accession>A0A8S5LBQ7</accession>
<sequence>MYIQNREKIEKLLSNLVKELVKQDIIECDKKEIESNFKNAREYEIEQMLEKIIDDYNCYIKKCW</sequence>
<proteinExistence type="predicted"/>
<dbReference type="EMBL" id="BK014673">
    <property type="protein sequence ID" value="DAD67291.1"/>
    <property type="molecule type" value="Genomic_DNA"/>
</dbReference>